<comment type="caution">
    <text evidence="3">The sequence shown here is derived from an EMBL/GenBank/DDBJ whole genome shotgun (WGS) entry which is preliminary data.</text>
</comment>
<evidence type="ECO:0000256" key="1">
    <source>
        <dbReference type="SAM" id="SignalP"/>
    </source>
</evidence>
<accession>A0ABW4BCE5</accession>
<feature type="signal peptide" evidence="1">
    <location>
        <begin position="1"/>
        <end position="27"/>
    </location>
</feature>
<dbReference type="RefSeq" id="WP_125586378.1">
    <property type="nucleotide sequence ID" value="NZ_JBHTMO010000036.1"/>
</dbReference>
<protein>
    <submittedName>
        <fullName evidence="3">WxL domain-containing protein</fullName>
    </submittedName>
</protein>
<keyword evidence="4" id="KW-1185">Reference proteome</keyword>
<dbReference type="Pfam" id="PF13731">
    <property type="entry name" value="WxL"/>
    <property type="match status" value="1"/>
</dbReference>
<dbReference type="Proteomes" id="UP001597249">
    <property type="component" value="Unassembled WGS sequence"/>
</dbReference>
<dbReference type="InterPro" id="IPR027994">
    <property type="entry name" value="WxL_dom"/>
</dbReference>
<evidence type="ECO:0000259" key="2">
    <source>
        <dbReference type="Pfam" id="PF13731"/>
    </source>
</evidence>
<name>A0ABW4BCE5_9LACO</name>
<gene>
    <name evidence="3" type="ORF">ACFQ3L_10225</name>
</gene>
<evidence type="ECO:0000313" key="4">
    <source>
        <dbReference type="Proteomes" id="UP001597249"/>
    </source>
</evidence>
<keyword evidence="1" id="KW-0732">Signal</keyword>
<proteinExistence type="predicted"/>
<reference evidence="4" key="1">
    <citation type="journal article" date="2019" name="Int. J. Syst. Evol. Microbiol.">
        <title>The Global Catalogue of Microorganisms (GCM) 10K type strain sequencing project: providing services to taxonomists for standard genome sequencing and annotation.</title>
        <authorList>
            <consortium name="The Broad Institute Genomics Platform"/>
            <consortium name="The Broad Institute Genome Sequencing Center for Infectious Disease"/>
            <person name="Wu L."/>
            <person name="Ma J."/>
        </authorList>
    </citation>
    <scope>NUCLEOTIDE SEQUENCE [LARGE SCALE GENOMIC DNA]</scope>
    <source>
        <strain evidence="4">CCM 8911</strain>
    </source>
</reference>
<organism evidence="3 4">
    <name type="scientific">Lacticaseibacillus jixianensis</name>
    <dbReference type="NCBI Taxonomy" id="2486012"/>
    <lineage>
        <taxon>Bacteria</taxon>
        <taxon>Bacillati</taxon>
        <taxon>Bacillota</taxon>
        <taxon>Bacilli</taxon>
        <taxon>Lactobacillales</taxon>
        <taxon>Lactobacillaceae</taxon>
        <taxon>Lacticaseibacillus</taxon>
    </lineage>
</organism>
<sequence length="189" mass="19706">MLKNKFVLAIGTAFLASVLALPATVHAETVTSPTKAIVNVTQPEKHGDLTLTSAPNFTFNATVDTLNKKALSGTTDNPVTVNDARDTNAGWSLTMTLGDFASSDTGTYMSWSGNLIKPVSSTVQNSDITLANVGGKDAAPIMDAAPGTGNGVTELKFNHVALHTVGLKPIITQYSADVTWTLGASQQTN</sequence>
<dbReference type="EMBL" id="JBHTMO010000036">
    <property type="protein sequence ID" value="MFD1393940.1"/>
    <property type="molecule type" value="Genomic_DNA"/>
</dbReference>
<feature type="chain" id="PRO_5046912254" evidence="1">
    <location>
        <begin position="28"/>
        <end position="189"/>
    </location>
</feature>
<evidence type="ECO:0000313" key="3">
    <source>
        <dbReference type="EMBL" id="MFD1393940.1"/>
    </source>
</evidence>
<feature type="domain" description="WxL" evidence="2">
    <location>
        <begin position="37"/>
        <end position="183"/>
    </location>
</feature>